<dbReference type="CDD" id="cd22906">
    <property type="entry name" value="HFD_DRAP1"/>
    <property type="match status" value="1"/>
</dbReference>
<keyword evidence="5" id="KW-1185">Reference proteome</keyword>
<dbReference type="PANTHER" id="PTHR10252:SF5">
    <property type="entry name" value="DR1-ASSOCIATED COREPRESSOR"/>
    <property type="match status" value="1"/>
</dbReference>
<dbReference type="InterPro" id="IPR003958">
    <property type="entry name" value="CBFA_NFYB_domain"/>
</dbReference>
<dbReference type="SUPFAM" id="SSF47113">
    <property type="entry name" value="Histone-fold"/>
    <property type="match status" value="1"/>
</dbReference>
<accession>A0A1I7YZ06</accession>
<dbReference type="InterPro" id="IPR009072">
    <property type="entry name" value="Histone-fold"/>
</dbReference>
<protein>
    <submittedName>
        <fullName evidence="6">CBFD_NFYB_HMF domain-containing protein</fullName>
    </submittedName>
</protein>
<dbReference type="GO" id="GO:0017054">
    <property type="term" value="C:negative cofactor 2 complex"/>
    <property type="evidence" value="ECO:0007669"/>
    <property type="project" value="TreeGrafter"/>
</dbReference>
<evidence type="ECO:0000256" key="2">
    <source>
        <dbReference type="ARBA" id="ARBA00023242"/>
    </source>
</evidence>
<evidence type="ECO:0000259" key="4">
    <source>
        <dbReference type="Pfam" id="PF00808"/>
    </source>
</evidence>
<feature type="region of interest" description="Disordered" evidence="3">
    <location>
        <begin position="1"/>
        <end position="28"/>
    </location>
</feature>
<dbReference type="AlphaFoldDB" id="A0A1I7YZ06"/>
<feature type="region of interest" description="Disordered" evidence="3">
    <location>
        <begin position="283"/>
        <end position="313"/>
    </location>
</feature>
<name>A0A1I7YZ06_9BILA</name>
<dbReference type="Gene3D" id="1.10.20.10">
    <property type="entry name" value="Histone, subunit A"/>
    <property type="match status" value="1"/>
</dbReference>
<feature type="domain" description="Transcription factor CBF/NF-Y/archaeal histone" evidence="4">
    <location>
        <begin position="31"/>
        <end position="94"/>
    </location>
</feature>
<evidence type="ECO:0000256" key="1">
    <source>
        <dbReference type="ARBA" id="ARBA00004123"/>
    </source>
</evidence>
<dbReference type="GO" id="GO:0046982">
    <property type="term" value="F:protein heterodimerization activity"/>
    <property type="evidence" value="ECO:0007669"/>
    <property type="project" value="InterPro"/>
</dbReference>
<dbReference type="PANTHER" id="PTHR10252">
    <property type="entry name" value="HISTONE-LIKE TRANSCRIPTION FACTOR CCAAT-RELATED"/>
    <property type="match status" value="1"/>
</dbReference>
<evidence type="ECO:0000313" key="5">
    <source>
        <dbReference type="Proteomes" id="UP000095287"/>
    </source>
</evidence>
<dbReference type="GO" id="GO:0001046">
    <property type="term" value="F:core promoter sequence-specific DNA binding"/>
    <property type="evidence" value="ECO:0007669"/>
    <property type="project" value="TreeGrafter"/>
</dbReference>
<dbReference type="Pfam" id="PF00808">
    <property type="entry name" value="CBFD_NFYB_HMF"/>
    <property type="match status" value="1"/>
</dbReference>
<dbReference type="InterPro" id="IPR050568">
    <property type="entry name" value="Transcr_DNA_Rep_Reg"/>
</dbReference>
<dbReference type="GO" id="GO:0016251">
    <property type="term" value="F:RNA polymerase II general transcription initiation factor activity"/>
    <property type="evidence" value="ECO:0007669"/>
    <property type="project" value="TreeGrafter"/>
</dbReference>
<keyword evidence="2" id="KW-0539">Nucleus</keyword>
<feature type="region of interest" description="Disordered" evidence="3">
    <location>
        <begin position="190"/>
        <end position="249"/>
    </location>
</feature>
<proteinExistence type="predicted"/>
<evidence type="ECO:0000313" key="6">
    <source>
        <dbReference type="WBParaSite" id="L893_g21141.t1"/>
    </source>
</evidence>
<organism evidence="5 6">
    <name type="scientific">Steinernema glaseri</name>
    <dbReference type="NCBI Taxonomy" id="37863"/>
    <lineage>
        <taxon>Eukaryota</taxon>
        <taxon>Metazoa</taxon>
        <taxon>Ecdysozoa</taxon>
        <taxon>Nematoda</taxon>
        <taxon>Chromadorea</taxon>
        <taxon>Rhabditida</taxon>
        <taxon>Tylenchina</taxon>
        <taxon>Panagrolaimomorpha</taxon>
        <taxon>Strongyloidoidea</taxon>
        <taxon>Steinernematidae</taxon>
        <taxon>Steinernema</taxon>
    </lineage>
</organism>
<dbReference type="WBParaSite" id="L893_g21141.t1">
    <property type="protein sequence ID" value="L893_g21141.t1"/>
    <property type="gene ID" value="L893_g21141"/>
</dbReference>
<sequence length="313" mass="33298">MSAIDNGQPQPSTSAAGAPAPIRKRRFSSAKIQPTRIKKVMQSDEDIGRMVASVPVAIGSAMEHFLEKLLTSAAHCIQFSASRTLSPSHIKQAVLMNPHFKFLENSLADVPALPKVDASAIPPLIPEPQVPVDTSNTYSNMLATLINATTRAGVSPGVNCLPQANMFLNPSALTQQVLAQIAVASGAEKRKAAAPVSAADPSKPKRGRPRKIKKEDKCVDETDLVLPTTAEESKPKVSTPLTDRELMPPPKLPIVFRKVTNSESGAIKKEKVTINGCAKVDGCGENNAKREPKAEPEVCMAKAEATPEEASSS</sequence>
<feature type="compositionally biased region" description="Basic and acidic residues" evidence="3">
    <location>
        <begin position="287"/>
        <end position="296"/>
    </location>
</feature>
<dbReference type="Proteomes" id="UP000095287">
    <property type="component" value="Unplaced"/>
</dbReference>
<evidence type="ECO:0000256" key="3">
    <source>
        <dbReference type="SAM" id="MobiDB-lite"/>
    </source>
</evidence>
<feature type="compositionally biased region" description="Polar residues" evidence="3">
    <location>
        <begin position="1"/>
        <end position="15"/>
    </location>
</feature>
<reference evidence="6" key="1">
    <citation type="submission" date="2016-11" db="UniProtKB">
        <authorList>
            <consortium name="WormBaseParasite"/>
        </authorList>
    </citation>
    <scope>IDENTIFICATION</scope>
</reference>
<comment type="subcellular location">
    <subcellularLocation>
        <location evidence="1">Nucleus</location>
    </subcellularLocation>
</comment>